<sequence length="157" mass="17830">MKVSAHLDFLPVSTDSASVVHSLYLNCPTYIALIGGDTPTLNDIQRELETLRHDTRRQALLLKHEDHVVGFLDYKVAYPDLHSATISLLLIDESLQGRGLGKAAVEQLETLLRGRMDRLYAVVYGNNEQAKRFWERVGFEHLRDSGPTLSWYLKPLK</sequence>
<accession>A0A511R876</accession>
<dbReference type="OrthoDB" id="9782266at2"/>
<evidence type="ECO:0000259" key="1">
    <source>
        <dbReference type="PROSITE" id="PS51186"/>
    </source>
</evidence>
<evidence type="ECO:0000313" key="3">
    <source>
        <dbReference type="Proteomes" id="UP000321197"/>
    </source>
</evidence>
<dbReference type="EMBL" id="BJXL01000181">
    <property type="protein sequence ID" value="GEM85156.1"/>
    <property type="molecule type" value="Genomic_DNA"/>
</dbReference>
<protein>
    <submittedName>
        <fullName evidence="2">N-acetyltransferase</fullName>
    </submittedName>
</protein>
<evidence type="ECO:0000313" key="2">
    <source>
        <dbReference type="EMBL" id="GEM85156.1"/>
    </source>
</evidence>
<dbReference type="PROSITE" id="PS51186">
    <property type="entry name" value="GNAT"/>
    <property type="match status" value="1"/>
</dbReference>
<keyword evidence="2" id="KW-0808">Transferase</keyword>
<proteinExistence type="predicted"/>
<organism evidence="2 3">
    <name type="scientific">Meiothermus hypogaeus NBRC 106114</name>
    <dbReference type="NCBI Taxonomy" id="1227553"/>
    <lineage>
        <taxon>Bacteria</taxon>
        <taxon>Thermotogati</taxon>
        <taxon>Deinococcota</taxon>
        <taxon>Deinococci</taxon>
        <taxon>Thermales</taxon>
        <taxon>Thermaceae</taxon>
        <taxon>Meiothermus</taxon>
    </lineage>
</organism>
<dbReference type="Pfam" id="PF00583">
    <property type="entry name" value="Acetyltransf_1"/>
    <property type="match status" value="1"/>
</dbReference>
<dbReference type="Gene3D" id="3.40.630.30">
    <property type="match status" value="1"/>
</dbReference>
<dbReference type="SUPFAM" id="SSF55729">
    <property type="entry name" value="Acyl-CoA N-acyltransferases (Nat)"/>
    <property type="match status" value="1"/>
</dbReference>
<comment type="caution">
    <text evidence="2">The sequence shown here is derived from an EMBL/GenBank/DDBJ whole genome shotgun (WGS) entry which is preliminary data.</text>
</comment>
<dbReference type="AlphaFoldDB" id="A0A511R876"/>
<dbReference type="GO" id="GO:0016747">
    <property type="term" value="F:acyltransferase activity, transferring groups other than amino-acyl groups"/>
    <property type="evidence" value="ECO:0007669"/>
    <property type="project" value="InterPro"/>
</dbReference>
<reference evidence="2 3" key="1">
    <citation type="submission" date="2019-07" db="EMBL/GenBank/DDBJ databases">
        <title>Whole genome shotgun sequence of Meiothermus hypogaeus NBRC 106114.</title>
        <authorList>
            <person name="Hosoyama A."/>
            <person name="Uohara A."/>
            <person name="Ohji S."/>
            <person name="Ichikawa N."/>
        </authorList>
    </citation>
    <scope>NUCLEOTIDE SEQUENCE [LARGE SCALE GENOMIC DNA]</scope>
    <source>
        <strain evidence="2 3">NBRC 106114</strain>
    </source>
</reference>
<dbReference type="InterPro" id="IPR000182">
    <property type="entry name" value="GNAT_dom"/>
</dbReference>
<dbReference type="InterPro" id="IPR016181">
    <property type="entry name" value="Acyl_CoA_acyltransferase"/>
</dbReference>
<name>A0A511R876_9DEIN</name>
<dbReference type="Proteomes" id="UP000321197">
    <property type="component" value="Unassembled WGS sequence"/>
</dbReference>
<dbReference type="RefSeq" id="WP_119342418.1">
    <property type="nucleotide sequence ID" value="NZ_BJXL01000181.1"/>
</dbReference>
<feature type="domain" description="N-acetyltransferase" evidence="1">
    <location>
        <begin position="7"/>
        <end position="157"/>
    </location>
</feature>
<gene>
    <name evidence="2" type="ORF">MHY01S_33220</name>
</gene>
<dbReference type="CDD" id="cd04301">
    <property type="entry name" value="NAT_SF"/>
    <property type="match status" value="1"/>
</dbReference>